<dbReference type="PROSITE" id="PS50005">
    <property type="entry name" value="TPR"/>
    <property type="match status" value="1"/>
</dbReference>
<keyword evidence="2" id="KW-0732">Signal</keyword>
<gene>
    <name evidence="3" type="ORF">H9888_07630</name>
</gene>
<dbReference type="Proteomes" id="UP000823926">
    <property type="component" value="Unassembled WGS sequence"/>
</dbReference>
<feature type="signal peptide" evidence="2">
    <location>
        <begin position="1"/>
        <end position="22"/>
    </location>
</feature>
<keyword evidence="1" id="KW-0802">TPR repeat</keyword>
<evidence type="ECO:0000256" key="1">
    <source>
        <dbReference type="PROSITE-ProRule" id="PRU00339"/>
    </source>
</evidence>
<evidence type="ECO:0000313" key="3">
    <source>
        <dbReference type="EMBL" id="HIW11349.1"/>
    </source>
</evidence>
<dbReference type="EMBL" id="DXHL01000034">
    <property type="protein sequence ID" value="HIW11349.1"/>
    <property type="molecule type" value="Genomic_DNA"/>
</dbReference>
<evidence type="ECO:0000256" key="2">
    <source>
        <dbReference type="SAM" id="SignalP"/>
    </source>
</evidence>
<protein>
    <submittedName>
        <fullName evidence="3">Tetratricopeptide repeat protein</fullName>
    </submittedName>
</protein>
<sequence length="319" mass="34407">MKQLKLWGMTFAAVAMVLGASAQTKEDVALKMKEAGELINNKQLVEAIPVLEEVVKLGQAVGADAVDITSQAQKLLPTCYQQKGANLYKAQKIDEAIAAFSKAEDMADLQGDVMMSRKMGRTISQLYMMQGINSFNSKDYTKALESFQLGIKQDPENIQLAYFTAKSYAELNQLDQAIELYKQVIAAGTENSKYAKQAADAKADMDNYMLVAASTAAQAGDIEKVKTYVEAIPENADANLLLIQTANNLKKYDIVVASGATAYAAQTDDARKSDIAYLTGVAFQNTGNSAKAIEWLGKVTAGDNVAAAKQLKTDIAAQQ</sequence>
<comment type="caution">
    <text evidence="3">The sequence shown here is derived from an EMBL/GenBank/DDBJ whole genome shotgun (WGS) entry which is preliminary data.</text>
</comment>
<dbReference type="SMART" id="SM00028">
    <property type="entry name" value="TPR"/>
    <property type="match status" value="3"/>
</dbReference>
<dbReference type="InterPro" id="IPR011990">
    <property type="entry name" value="TPR-like_helical_dom_sf"/>
</dbReference>
<reference evidence="3" key="2">
    <citation type="submission" date="2021-04" db="EMBL/GenBank/DDBJ databases">
        <authorList>
            <person name="Gilroy R."/>
        </authorList>
    </citation>
    <scope>NUCLEOTIDE SEQUENCE</scope>
    <source>
        <strain evidence="3">ChiBcec15-1070</strain>
    </source>
</reference>
<feature type="repeat" description="TPR" evidence="1">
    <location>
        <begin position="124"/>
        <end position="157"/>
    </location>
</feature>
<dbReference type="Pfam" id="PF14559">
    <property type="entry name" value="TPR_19"/>
    <property type="match status" value="1"/>
</dbReference>
<evidence type="ECO:0000313" key="4">
    <source>
        <dbReference type="Proteomes" id="UP000823926"/>
    </source>
</evidence>
<dbReference type="AlphaFoldDB" id="A0A9D1QEY8"/>
<organism evidence="3 4">
    <name type="scientific">Candidatus Rikenella faecigallinarum</name>
    <dbReference type="NCBI Taxonomy" id="2838745"/>
    <lineage>
        <taxon>Bacteria</taxon>
        <taxon>Pseudomonadati</taxon>
        <taxon>Bacteroidota</taxon>
        <taxon>Bacteroidia</taxon>
        <taxon>Bacteroidales</taxon>
        <taxon>Rikenellaceae</taxon>
        <taxon>Rikenella</taxon>
    </lineage>
</organism>
<name>A0A9D1QEY8_9BACT</name>
<proteinExistence type="predicted"/>
<accession>A0A9D1QEY8</accession>
<dbReference type="Gene3D" id="1.25.40.10">
    <property type="entry name" value="Tetratricopeptide repeat domain"/>
    <property type="match status" value="1"/>
</dbReference>
<dbReference type="SUPFAM" id="SSF48452">
    <property type="entry name" value="TPR-like"/>
    <property type="match status" value="1"/>
</dbReference>
<dbReference type="InterPro" id="IPR019734">
    <property type="entry name" value="TPR_rpt"/>
</dbReference>
<reference evidence="3" key="1">
    <citation type="journal article" date="2021" name="PeerJ">
        <title>Extensive microbial diversity within the chicken gut microbiome revealed by metagenomics and culture.</title>
        <authorList>
            <person name="Gilroy R."/>
            <person name="Ravi A."/>
            <person name="Getino M."/>
            <person name="Pursley I."/>
            <person name="Horton D.L."/>
            <person name="Alikhan N.F."/>
            <person name="Baker D."/>
            <person name="Gharbi K."/>
            <person name="Hall N."/>
            <person name="Watson M."/>
            <person name="Adriaenssens E.M."/>
            <person name="Foster-Nyarko E."/>
            <person name="Jarju S."/>
            <person name="Secka A."/>
            <person name="Antonio M."/>
            <person name="Oren A."/>
            <person name="Chaudhuri R.R."/>
            <person name="La Ragione R."/>
            <person name="Hildebrand F."/>
            <person name="Pallen M.J."/>
        </authorList>
    </citation>
    <scope>NUCLEOTIDE SEQUENCE</scope>
    <source>
        <strain evidence="3">ChiBcec15-1070</strain>
    </source>
</reference>
<feature type="chain" id="PRO_5039666841" evidence="2">
    <location>
        <begin position="23"/>
        <end position="319"/>
    </location>
</feature>